<dbReference type="EMBL" id="JANBQF010001466">
    <property type="protein sequence ID" value="KAJ1997167.1"/>
    <property type="molecule type" value="Genomic_DNA"/>
</dbReference>
<feature type="non-terminal residue" evidence="1">
    <location>
        <position position="129"/>
    </location>
</feature>
<name>A0A9W8EC34_9FUNG</name>
<organism evidence="1 2">
    <name type="scientific">Coemansia thaxteri</name>
    <dbReference type="NCBI Taxonomy" id="2663907"/>
    <lineage>
        <taxon>Eukaryota</taxon>
        <taxon>Fungi</taxon>
        <taxon>Fungi incertae sedis</taxon>
        <taxon>Zoopagomycota</taxon>
        <taxon>Kickxellomycotina</taxon>
        <taxon>Kickxellomycetes</taxon>
        <taxon>Kickxellales</taxon>
        <taxon>Kickxellaceae</taxon>
        <taxon>Coemansia</taxon>
    </lineage>
</organism>
<reference evidence="1" key="1">
    <citation type="submission" date="2022-07" db="EMBL/GenBank/DDBJ databases">
        <title>Phylogenomic reconstructions and comparative analyses of Kickxellomycotina fungi.</title>
        <authorList>
            <person name="Reynolds N.K."/>
            <person name="Stajich J.E."/>
            <person name="Barry K."/>
            <person name="Grigoriev I.V."/>
            <person name="Crous P."/>
            <person name="Smith M.E."/>
        </authorList>
    </citation>
    <scope>NUCLEOTIDE SEQUENCE</scope>
    <source>
        <strain evidence="1">IMI 214461</strain>
    </source>
</reference>
<dbReference type="AlphaFoldDB" id="A0A9W8EC34"/>
<accession>A0A9W8EC34</accession>
<dbReference type="Proteomes" id="UP001150907">
    <property type="component" value="Unassembled WGS sequence"/>
</dbReference>
<gene>
    <name evidence="1" type="ORF">H4R26_005932</name>
</gene>
<feature type="non-terminal residue" evidence="1">
    <location>
        <position position="1"/>
    </location>
</feature>
<evidence type="ECO:0000313" key="1">
    <source>
        <dbReference type="EMBL" id="KAJ1997167.1"/>
    </source>
</evidence>
<keyword evidence="2" id="KW-1185">Reference proteome</keyword>
<proteinExistence type="predicted"/>
<evidence type="ECO:0000313" key="2">
    <source>
        <dbReference type="Proteomes" id="UP001150907"/>
    </source>
</evidence>
<comment type="caution">
    <text evidence="1">The sequence shown here is derived from an EMBL/GenBank/DDBJ whole genome shotgun (WGS) entry which is preliminary data.</text>
</comment>
<protein>
    <submittedName>
        <fullName evidence="1">Uncharacterized protein</fullName>
    </submittedName>
</protein>
<sequence length="129" mass="14439">GSMTPPFRRRRRAVPGLAEQCAFLAKVRQKYRTMSVWATCASSRALLLIPALRLPRPWIFCTNARAIGASRASTLFRARHRCLVSTYGLRKMTKCCSKARTWTGWRSCESTRGTSKYIAGCSSSTRSTA</sequence>